<evidence type="ECO:0008006" key="3">
    <source>
        <dbReference type="Google" id="ProtNLM"/>
    </source>
</evidence>
<protein>
    <recommendedName>
        <fullName evidence="3">F-box domain-containing protein</fullName>
    </recommendedName>
</protein>
<evidence type="ECO:0000313" key="1">
    <source>
        <dbReference type="EMBL" id="OCH90111.1"/>
    </source>
</evidence>
<dbReference type="InterPro" id="IPR036047">
    <property type="entry name" value="F-box-like_dom_sf"/>
</dbReference>
<evidence type="ECO:0000313" key="2">
    <source>
        <dbReference type="Proteomes" id="UP000250043"/>
    </source>
</evidence>
<reference evidence="1 2" key="1">
    <citation type="submission" date="2016-07" db="EMBL/GenBank/DDBJ databases">
        <title>Draft genome of the white-rot fungus Obba rivulosa 3A-2.</title>
        <authorList>
            <consortium name="DOE Joint Genome Institute"/>
            <person name="Miettinen O."/>
            <person name="Riley R."/>
            <person name="Acob R."/>
            <person name="Barry K."/>
            <person name="Cullen D."/>
            <person name="De Vries R."/>
            <person name="Hainaut M."/>
            <person name="Hatakka A."/>
            <person name="Henrissat B."/>
            <person name="Hilden K."/>
            <person name="Kuo R."/>
            <person name="Labutti K."/>
            <person name="Lipzen A."/>
            <person name="Makela M.R."/>
            <person name="Sandor L."/>
            <person name="Spatafora J.W."/>
            <person name="Grigoriev I.V."/>
            <person name="Hibbett D.S."/>
        </authorList>
    </citation>
    <scope>NUCLEOTIDE SEQUENCE [LARGE SCALE GENOMIC DNA]</scope>
    <source>
        <strain evidence="1 2">3A-2</strain>
    </source>
</reference>
<dbReference type="SUPFAM" id="SSF81383">
    <property type="entry name" value="F-box domain"/>
    <property type="match status" value="1"/>
</dbReference>
<dbReference type="Proteomes" id="UP000250043">
    <property type="component" value="Unassembled WGS sequence"/>
</dbReference>
<dbReference type="AlphaFoldDB" id="A0A8E2AT39"/>
<name>A0A8E2AT39_9APHY</name>
<dbReference type="EMBL" id="KV722412">
    <property type="protein sequence ID" value="OCH90111.1"/>
    <property type="molecule type" value="Genomic_DNA"/>
</dbReference>
<organism evidence="1 2">
    <name type="scientific">Obba rivulosa</name>
    <dbReference type="NCBI Taxonomy" id="1052685"/>
    <lineage>
        <taxon>Eukaryota</taxon>
        <taxon>Fungi</taxon>
        <taxon>Dikarya</taxon>
        <taxon>Basidiomycota</taxon>
        <taxon>Agaricomycotina</taxon>
        <taxon>Agaricomycetes</taxon>
        <taxon>Polyporales</taxon>
        <taxon>Gelatoporiaceae</taxon>
        <taxon>Obba</taxon>
    </lineage>
</organism>
<accession>A0A8E2AT39</accession>
<keyword evidence="2" id="KW-1185">Reference proteome</keyword>
<gene>
    <name evidence="1" type="ORF">OBBRIDRAFT_628100</name>
</gene>
<dbReference type="OrthoDB" id="2921803at2759"/>
<sequence>MNCATSATSATFFNSCKVPPELADRIIDFLHDDPASLRTCSLTCRSWVHSSRYHIFHFIELSALRHYIAFARLLKTAPCLGRYVRSMVIQMHPDLLHAHSQGMLLTDIACRLGDVRRLVIMGVSNPVDHETLAQFGPVSELTICSSFAHPSDVVALFAAFPAVQDVVFMSLKPRENGALQRSLTRVGRPAVAPLGGTHDVHNWCRWIQRVLRLPPTGRSVAAPASPAYKL</sequence>
<proteinExistence type="predicted"/>